<evidence type="ECO:0000313" key="2">
    <source>
        <dbReference type="Proteomes" id="UP001296776"/>
    </source>
</evidence>
<reference evidence="1" key="2">
    <citation type="journal article" date="2020" name="Microorganisms">
        <title>Osmotic Adaptation and Compatible Solute Biosynthesis of Phototrophic Bacteria as Revealed from Genome Analyses.</title>
        <authorList>
            <person name="Imhoff J.F."/>
            <person name="Rahn T."/>
            <person name="Kunzel S."/>
            <person name="Keller A."/>
            <person name="Neulinger S.C."/>
        </authorList>
    </citation>
    <scope>NUCLEOTIDE SEQUENCE</scope>
    <source>
        <strain evidence="1">DSM 11080</strain>
    </source>
</reference>
<organism evidence="1 2">
    <name type="scientific">Halochromatium glycolicum</name>
    <dbReference type="NCBI Taxonomy" id="85075"/>
    <lineage>
        <taxon>Bacteria</taxon>
        <taxon>Pseudomonadati</taxon>
        <taxon>Pseudomonadota</taxon>
        <taxon>Gammaproteobacteria</taxon>
        <taxon>Chromatiales</taxon>
        <taxon>Chromatiaceae</taxon>
        <taxon>Halochromatium</taxon>
    </lineage>
</organism>
<dbReference type="Proteomes" id="UP001296776">
    <property type="component" value="Unassembled WGS sequence"/>
</dbReference>
<protein>
    <submittedName>
        <fullName evidence="1">Uncharacterized protein</fullName>
    </submittedName>
</protein>
<keyword evidence="2" id="KW-1185">Reference proteome</keyword>
<dbReference type="AlphaFoldDB" id="A0AAJ0U0K5"/>
<proteinExistence type="predicted"/>
<reference evidence="1" key="1">
    <citation type="submission" date="2017-08" db="EMBL/GenBank/DDBJ databases">
        <authorList>
            <person name="Imhoff J.F."/>
            <person name="Rahn T."/>
            <person name="Kuenzel S."/>
            <person name="Neulinger S.C."/>
        </authorList>
    </citation>
    <scope>NUCLEOTIDE SEQUENCE</scope>
    <source>
        <strain evidence="1">DSM 11080</strain>
    </source>
</reference>
<dbReference type="EMBL" id="NRSJ01000001">
    <property type="protein sequence ID" value="MBK1703134.1"/>
    <property type="molecule type" value="Genomic_DNA"/>
</dbReference>
<evidence type="ECO:0000313" key="1">
    <source>
        <dbReference type="EMBL" id="MBK1703134.1"/>
    </source>
</evidence>
<accession>A0AAJ0U0K5</accession>
<sequence>MRTTQQLSSTLLHDVAETMKAEREANIDTATAQTLRLFAERITANDDVLDLILFRGSARRWCAQRPVRRTSITSVSWRSLPQTRSS</sequence>
<gene>
    <name evidence="1" type="ORF">CKO40_00850</name>
</gene>
<name>A0AAJ0U0K5_9GAMM</name>
<comment type="caution">
    <text evidence="1">The sequence shown here is derived from an EMBL/GenBank/DDBJ whole genome shotgun (WGS) entry which is preliminary data.</text>
</comment>